<sequence length="199" mass="22059">MSASVGYYQTSGFACPRKSDCMLSNCKGTHLLAHVHDLRTRTVRRDKCIRANRRRKSKLHSVIDRAAKQTPPNRSPVVSAIQTSSRTPLSISRTCPATSCYRLLSIPAKDASGSTTETWTPDFVSYKLMLQGRIATPFVSRLSLPDHVRTASPRIRHSEMSLLVFSFMVALTSIAVSTRNPALARRSRGALDALPRTRC</sequence>
<dbReference type="AlphaFoldDB" id="A0A0F9MCS8"/>
<reference evidence="1" key="1">
    <citation type="journal article" date="2015" name="Nature">
        <title>Complex archaea that bridge the gap between prokaryotes and eukaryotes.</title>
        <authorList>
            <person name="Spang A."/>
            <person name="Saw J.H."/>
            <person name="Jorgensen S.L."/>
            <person name="Zaremba-Niedzwiedzka K."/>
            <person name="Martijn J."/>
            <person name="Lind A.E."/>
            <person name="van Eijk R."/>
            <person name="Schleper C."/>
            <person name="Guy L."/>
            <person name="Ettema T.J."/>
        </authorList>
    </citation>
    <scope>NUCLEOTIDE SEQUENCE</scope>
</reference>
<evidence type="ECO:0000313" key="1">
    <source>
        <dbReference type="EMBL" id="KKM74415.1"/>
    </source>
</evidence>
<gene>
    <name evidence="1" type="ORF">LCGC14_1400590</name>
</gene>
<protein>
    <submittedName>
        <fullName evidence="1">Uncharacterized protein</fullName>
    </submittedName>
</protein>
<name>A0A0F9MCS8_9ZZZZ</name>
<comment type="caution">
    <text evidence="1">The sequence shown here is derived from an EMBL/GenBank/DDBJ whole genome shotgun (WGS) entry which is preliminary data.</text>
</comment>
<dbReference type="EMBL" id="LAZR01009145">
    <property type="protein sequence ID" value="KKM74415.1"/>
    <property type="molecule type" value="Genomic_DNA"/>
</dbReference>
<proteinExistence type="predicted"/>
<accession>A0A0F9MCS8</accession>
<organism evidence="1">
    <name type="scientific">marine sediment metagenome</name>
    <dbReference type="NCBI Taxonomy" id="412755"/>
    <lineage>
        <taxon>unclassified sequences</taxon>
        <taxon>metagenomes</taxon>
        <taxon>ecological metagenomes</taxon>
    </lineage>
</organism>